<comment type="subcellular location">
    <subcellularLocation>
        <location evidence="1">Cell inner membrane</location>
    </subcellularLocation>
</comment>
<evidence type="ECO:0000313" key="8">
    <source>
        <dbReference type="EMBL" id="GAA4346487.1"/>
    </source>
</evidence>
<accession>A0ABP8HX62</accession>
<protein>
    <submittedName>
        <fullName evidence="8">Lauroyl acyltransferase</fullName>
    </submittedName>
</protein>
<feature type="transmembrane region" description="Helical" evidence="7">
    <location>
        <begin position="30"/>
        <end position="50"/>
    </location>
</feature>
<keyword evidence="3" id="KW-0997">Cell inner membrane</keyword>
<dbReference type="PIRSF" id="PIRSF026649">
    <property type="entry name" value="MsbB"/>
    <property type="match status" value="1"/>
</dbReference>
<dbReference type="CDD" id="cd07984">
    <property type="entry name" value="LPLAT_LABLAT-like"/>
    <property type="match status" value="1"/>
</dbReference>
<evidence type="ECO:0000256" key="2">
    <source>
        <dbReference type="ARBA" id="ARBA00022475"/>
    </source>
</evidence>
<dbReference type="InterPro" id="IPR004960">
    <property type="entry name" value="LipA_acyltrans"/>
</dbReference>
<dbReference type="PANTHER" id="PTHR30606:SF10">
    <property type="entry name" value="PHOSPHATIDYLINOSITOL MANNOSIDE ACYLTRANSFERASE"/>
    <property type="match status" value="1"/>
</dbReference>
<evidence type="ECO:0000313" key="9">
    <source>
        <dbReference type="Proteomes" id="UP001501294"/>
    </source>
</evidence>
<dbReference type="Pfam" id="PF03279">
    <property type="entry name" value="Lip_A_acyltrans"/>
    <property type="match status" value="1"/>
</dbReference>
<keyword evidence="5 7" id="KW-0472">Membrane</keyword>
<evidence type="ECO:0000256" key="4">
    <source>
        <dbReference type="ARBA" id="ARBA00022679"/>
    </source>
</evidence>
<keyword evidence="2" id="KW-1003">Cell membrane</keyword>
<reference evidence="9" key="1">
    <citation type="journal article" date="2019" name="Int. J. Syst. Evol. Microbiol.">
        <title>The Global Catalogue of Microorganisms (GCM) 10K type strain sequencing project: providing services to taxonomists for standard genome sequencing and annotation.</title>
        <authorList>
            <consortium name="The Broad Institute Genomics Platform"/>
            <consortium name="The Broad Institute Genome Sequencing Center for Infectious Disease"/>
            <person name="Wu L."/>
            <person name="Ma J."/>
        </authorList>
    </citation>
    <scope>NUCLEOTIDE SEQUENCE [LARGE SCALE GENOMIC DNA]</scope>
    <source>
        <strain evidence="9">JCM 17727</strain>
    </source>
</reference>
<keyword evidence="6 8" id="KW-0012">Acyltransferase</keyword>
<dbReference type="PANTHER" id="PTHR30606">
    <property type="entry name" value="LIPID A BIOSYNTHESIS LAUROYL ACYLTRANSFERASE"/>
    <property type="match status" value="1"/>
</dbReference>
<evidence type="ECO:0000256" key="7">
    <source>
        <dbReference type="SAM" id="Phobius"/>
    </source>
</evidence>
<dbReference type="Proteomes" id="UP001501294">
    <property type="component" value="Unassembled WGS sequence"/>
</dbReference>
<name>A0ABP8HX62_9GAMM</name>
<organism evidence="8 9">
    <name type="scientific">Kangiella taiwanensis</name>
    <dbReference type="NCBI Taxonomy" id="1079179"/>
    <lineage>
        <taxon>Bacteria</taxon>
        <taxon>Pseudomonadati</taxon>
        <taxon>Pseudomonadota</taxon>
        <taxon>Gammaproteobacteria</taxon>
        <taxon>Kangiellales</taxon>
        <taxon>Kangiellaceae</taxon>
        <taxon>Kangiella</taxon>
    </lineage>
</organism>
<evidence type="ECO:0000256" key="1">
    <source>
        <dbReference type="ARBA" id="ARBA00004533"/>
    </source>
</evidence>
<dbReference type="GO" id="GO:0016746">
    <property type="term" value="F:acyltransferase activity"/>
    <property type="evidence" value="ECO:0007669"/>
    <property type="project" value="UniProtKB-KW"/>
</dbReference>
<dbReference type="EMBL" id="BAABFU010000001">
    <property type="protein sequence ID" value="GAA4346487.1"/>
    <property type="molecule type" value="Genomic_DNA"/>
</dbReference>
<gene>
    <name evidence="8" type="ORF">GCM10023150_07910</name>
</gene>
<proteinExistence type="predicted"/>
<keyword evidence="7" id="KW-1133">Transmembrane helix</keyword>
<evidence type="ECO:0000256" key="6">
    <source>
        <dbReference type="ARBA" id="ARBA00023315"/>
    </source>
</evidence>
<keyword evidence="9" id="KW-1185">Reference proteome</keyword>
<comment type="caution">
    <text evidence="8">The sequence shown here is derived from an EMBL/GenBank/DDBJ whole genome shotgun (WGS) entry which is preliminary data.</text>
</comment>
<keyword evidence="7" id="KW-0812">Transmembrane</keyword>
<sequence length="311" mass="35117">MTEPEVKKKPKTKGKAIQSDPLKVKVICTLMSFFAAMPSFVGSGFAKLFAMCSRLFKTRAYSTSMMNLNLCLLDKAPSERKRIAYESLKHTGKLFFEASKIWRKCQGERFIGSVKGEDKVRDCLEQGKGVLITGAHIGNWEVALYYLGSRFPFHCMYRPPRQKEMDEVINVGRCQNDTTMVKGDSRGVMHLIKVLKNGEVAAVLSDQEPGRRAGVFVPFCGKDALTMTIVQRIQQKSGSDLFQIAAIKNEHGLYDIHLIPIDIDSEQDEVSYARDVNGHLEAVIRQNPEQYQWSYKRFKTTACGGPNPYQQ</sequence>
<keyword evidence="4" id="KW-0808">Transferase</keyword>
<evidence type="ECO:0000256" key="5">
    <source>
        <dbReference type="ARBA" id="ARBA00023136"/>
    </source>
</evidence>
<evidence type="ECO:0000256" key="3">
    <source>
        <dbReference type="ARBA" id="ARBA00022519"/>
    </source>
</evidence>